<feature type="transmembrane region" description="Helical" evidence="8">
    <location>
        <begin position="74"/>
        <end position="96"/>
    </location>
</feature>
<feature type="transmembrane region" description="Helical" evidence="8">
    <location>
        <begin position="188"/>
        <end position="206"/>
    </location>
</feature>
<feature type="transmembrane region" description="Helical" evidence="8">
    <location>
        <begin position="312"/>
        <end position="331"/>
    </location>
</feature>
<dbReference type="Proteomes" id="UP000481153">
    <property type="component" value="Unassembled WGS sequence"/>
</dbReference>
<gene>
    <name evidence="9" type="ORF">Ae201684_000820</name>
</gene>
<comment type="caution">
    <text evidence="9">The sequence shown here is derived from an EMBL/GenBank/DDBJ whole genome shotgun (WGS) entry which is preliminary data.</text>
</comment>
<feature type="transmembrane region" description="Helical" evidence="8">
    <location>
        <begin position="460"/>
        <end position="478"/>
    </location>
</feature>
<evidence type="ECO:0000256" key="5">
    <source>
        <dbReference type="ARBA" id="ARBA00022989"/>
    </source>
</evidence>
<feature type="transmembrane region" description="Helical" evidence="8">
    <location>
        <begin position="370"/>
        <end position="388"/>
    </location>
</feature>
<dbReference type="EMBL" id="VJMJ01000009">
    <property type="protein sequence ID" value="KAF0744332.1"/>
    <property type="molecule type" value="Genomic_DNA"/>
</dbReference>
<dbReference type="PANTHER" id="PTHR45826:SF2">
    <property type="entry name" value="AMINO ACID TRANSPORTER"/>
    <property type="match status" value="1"/>
</dbReference>
<sequence length="498" mass="53354">MSAADAKQTIPTAFHALSTPDVKASSNETPQPRVSIFGVDRRVMTTTAVAALCYFNVSGGPIGSESVFASGGPAMGLISLCVFPFMWCIPIAVITAELSTAFPENGGFTVWVYHAFGPFWAFQEGFWFWLSGAIDNSIYPALAVTAISKYAPSVAEGTGSWFLKAAFACVFALPNALGIQLVGRGMSILTIVVLIPFIILTIWAFVKASDWSVLGQFHHADTDSSNTSVFIDTGAIDIQWDLLVTTVFWNCNGFANVSTFAGEVSNPGRTYPRALFLAVLAVELTYLLPLSASAVFNDPLWPTWEEGSFSDLASSIGGSSLLALITVATIASNWGQYSSEMFCVSFQLTGMAESGLAPSVFATRSNKTDVPYFSVALSFIIIVVLAGIDVDVVMATTNVISAMSQILLILAAIKLRLSKPDIERLYRVPGPFWFLIAISILPICLCGYLIYSTFASDSALSVYLVPSVVALGIAYAFAMKLTPSQFVNPKEKISGESP</sequence>
<keyword evidence="10" id="KW-1185">Reference proteome</keyword>
<reference evidence="9 10" key="1">
    <citation type="submission" date="2019-07" db="EMBL/GenBank/DDBJ databases">
        <title>Genomics analysis of Aphanomyces spp. identifies a new class of oomycete effector associated with host adaptation.</title>
        <authorList>
            <person name="Gaulin E."/>
        </authorList>
    </citation>
    <scope>NUCLEOTIDE SEQUENCE [LARGE SCALE GENOMIC DNA]</scope>
    <source>
        <strain evidence="9 10">ATCC 201684</strain>
    </source>
</reference>
<evidence type="ECO:0000256" key="6">
    <source>
        <dbReference type="ARBA" id="ARBA00023136"/>
    </source>
</evidence>
<evidence type="ECO:0000256" key="3">
    <source>
        <dbReference type="ARBA" id="ARBA00022475"/>
    </source>
</evidence>
<dbReference type="Gene3D" id="1.20.1740.10">
    <property type="entry name" value="Amino acid/polyamine transporter I"/>
    <property type="match status" value="1"/>
</dbReference>
<comment type="subcellular location">
    <subcellularLocation>
        <location evidence="1">Cell membrane</location>
        <topology evidence="1">Multi-pass membrane protein</topology>
    </subcellularLocation>
</comment>
<evidence type="ECO:0000313" key="10">
    <source>
        <dbReference type="Proteomes" id="UP000481153"/>
    </source>
</evidence>
<accession>A0A6G0XV19</accession>
<dbReference type="GO" id="GO:0005886">
    <property type="term" value="C:plasma membrane"/>
    <property type="evidence" value="ECO:0007669"/>
    <property type="project" value="UniProtKB-SubCell"/>
</dbReference>
<dbReference type="PANTHER" id="PTHR45826">
    <property type="entry name" value="POLYAMINE TRANSPORTER PUT1"/>
    <property type="match status" value="1"/>
</dbReference>
<evidence type="ECO:0000256" key="1">
    <source>
        <dbReference type="ARBA" id="ARBA00004651"/>
    </source>
</evidence>
<dbReference type="PIRSF" id="PIRSF006060">
    <property type="entry name" value="AA_transporter"/>
    <property type="match status" value="1"/>
</dbReference>
<evidence type="ECO:0008006" key="11">
    <source>
        <dbReference type="Google" id="ProtNLM"/>
    </source>
</evidence>
<dbReference type="InterPro" id="IPR002293">
    <property type="entry name" value="AA/rel_permease1"/>
</dbReference>
<dbReference type="GO" id="GO:0015203">
    <property type="term" value="F:polyamine transmembrane transporter activity"/>
    <property type="evidence" value="ECO:0007669"/>
    <property type="project" value="UniProtKB-ARBA"/>
</dbReference>
<dbReference type="InterPro" id="IPR044566">
    <property type="entry name" value="RMV1-like"/>
</dbReference>
<organism evidence="9 10">
    <name type="scientific">Aphanomyces euteiches</name>
    <dbReference type="NCBI Taxonomy" id="100861"/>
    <lineage>
        <taxon>Eukaryota</taxon>
        <taxon>Sar</taxon>
        <taxon>Stramenopiles</taxon>
        <taxon>Oomycota</taxon>
        <taxon>Saprolegniomycetes</taxon>
        <taxon>Saprolegniales</taxon>
        <taxon>Verrucalvaceae</taxon>
        <taxon>Aphanomyces</taxon>
    </lineage>
</organism>
<evidence type="ECO:0000256" key="7">
    <source>
        <dbReference type="ARBA" id="ARBA00024041"/>
    </source>
</evidence>
<protein>
    <recommendedName>
        <fullName evidence="11">Amino acid permease/ SLC12A domain-containing protein</fullName>
    </recommendedName>
</protein>
<keyword evidence="6 8" id="KW-0472">Membrane</keyword>
<keyword evidence="3" id="KW-1003">Cell membrane</keyword>
<evidence type="ECO:0000313" key="9">
    <source>
        <dbReference type="EMBL" id="KAF0744332.1"/>
    </source>
</evidence>
<comment type="similarity">
    <text evidence="7">Belongs to the amino acid-polyamine-organocation (APC) superfamily. Polyamine:cation symporter (PHS) (TC 2.A.3.12) family.</text>
</comment>
<feature type="transmembrane region" description="Helical" evidence="8">
    <location>
        <begin position="274"/>
        <end position="292"/>
    </location>
</feature>
<feature type="transmembrane region" description="Helical" evidence="8">
    <location>
        <begin position="126"/>
        <end position="149"/>
    </location>
</feature>
<evidence type="ECO:0000256" key="4">
    <source>
        <dbReference type="ARBA" id="ARBA00022692"/>
    </source>
</evidence>
<name>A0A6G0XV19_9STRA</name>
<dbReference type="Pfam" id="PF13520">
    <property type="entry name" value="AA_permease_2"/>
    <property type="match status" value="1"/>
</dbReference>
<feature type="transmembrane region" description="Helical" evidence="8">
    <location>
        <begin position="161"/>
        <end position="182"/>
    </location>
</feature>
<keyword evidence="4 8" id="KW-0812">Transmembrane</keyword>
<dbReference type="AlphaFoldDB" id="A0A6G0XV19"/>
<dbReference type="VEuPathDB" id="FungiDB:AeMF1_018844"/>
<evidence type="ECO:0000256" key="2">
    <source>
        <dbReference type="ARBA" id="ARBA00022448"/>
    </source>
</evidence>
<evidence type="ECO:0000256" key="8">
    <source>
        <dbReference type="SAM" id="Phobius"/>
    </source>
</evidence>
<feature type="transmembrane region" description="Helical" evidence="8">
    <location>
        <begin position="433"/>
        <end position="454"/>
    </location>
</feature>
<keyword evidence="2" id="KW-0813">Transport</keyword>
<keyword evidence="5 8" id="KW-1133">Transmembrane helix</keyword>
<feature type="transmembrane region" description="Helical" evidence="8">
    <location>
        <begin position="394"/>
        <end position="413"/>
    </location>
</feature>
<proteinExistence type="inferred from homology"/>